<keyword evidence="1" id="KW-1185">Reference proteome</keyword>
<evidence type="ECO:0000313" key="2">
    <source>
        <dbReference type="WBParaSite" id="Csp11.Scaffold608.g5817.t1"/>
    </source>
</evidence>
<dbReference type="Proteomes" id="UP000095282">
    <property type="component" value="Unplaced"/>
</dbReference>
<dbReference type="PANTHER" id="PTHR31379:SF1">
    <property type="entry name" value="F-BOX C PROTEIN-RELATED"/>
    <property type="match status" value="1"/>
</dbReference>
<dbReference type="WBParaSite" id="Csp11.Scaffold608.g5817.t1">
    <property type="protein sequence ID" value="Csp11.Scaffold608.g5817.t1"/>
    <property type="gene ID" value="Csp11.Scaffold608.g5817"/>
</dbReference>
<organism evidence="1 2">
    <name type="scientific">Caenorhabditis tropicalis</name>
    <dbReference type="NCBI Taxonomy" id="1561998"/>
    <lineage>
        <taxon>Eukaryota</taxon>
        <taxon>Metazoa</taxon>
        <taxon>Ecdysozoa</taxon>
        <taxon>Nematoda</taxon>
        <taxon>Chromadorea</taxon>
        <taxon>Rhabditida</taxon>
        <taxon>Rhabditina</taxon>
        <taxon>Rhabditomorpha</taxon>
        <taxon>Rhabditoidea</taxon>
        <taxon>Rhabditidae</taxon>
        <taxon>Peloderinae</taxon>
        <taxon>Caenorhabditis</taxon>
    </lineage>
</organism>
<evidence type="ECO:0000313" key="1">
    <source>
        <dbReference type="Proteomes" id="UP000095282"/>
    </source>
</evidence>
<accession>A0A1I7TGW9</accession>
<name>A0A1I7TGW9_9PELO</name>
<protein>
    <submittedName>
        <fullName evidence="2">FBA_2 domain-containing protein</fullName>
    </submittedName>
</protein>
<sequence length="251" mass="29760">MKIDKFYWSRYQCSFGDSKGMVDIQHRNKGWLATFLKKNASILLVNKLEVSESDAVMPDWIRTEVQNLRIICDFSMFERIARHVVVNDPEEKPLDSVLVSAYSGLDWIQYPLVRTARHLDIQFHYKPQNSTDSLVDLFNPSIFVRFTTHQITNRDFAFLVHHWLIRPRNHGTSLCITKRFTRRLIRILEMRHIVLHGYNEVTHGREVVRRPCIFIPVTDDSYLKIWGYRHRLGSNKKRITAMQMIKDVVYP</sequence>
<dbReference type="InterPro" id="IPR021942">
    <property type="entry name" value="DUF3557"/>
</dbReference>
<dbReference type="PANTHER" id="PTHR31379">
    <property type="entry name" value="F-BOX C PROTEIN-RELATED-RELATED"/>
    <property type="match status" value="1"/>
</dbReference>
<dbReference type="Pfam" id="PF12078">
    <property type="entry name" value="DUF3557"/>
    <property type="match status" value="1"/>
</dbReference>
<proteinExistence type="predicted"/>
<dbReference type="AlphaFoldDB" id="A0A1I7TGW9"/>
<reference evidence="2" key="1">
    <citation type="submission" date="2016-11" db="UniProtKB">
        <authorList>
            <consortium name="WormBaseParasite"/>
        </authorList>
    </citation>
    <scope>IDENTIFICATION</scope>
</reference>